<comment type="caution">
    <text evidence="2">The sequence shown here is derived from an EMBL/GenBank/DDBJ whole genome shotgun (WGS) entry which is preliminary data.</text>
</comment>
<name>A0ABW0PZL6_9HYPH</name>
<evidence type="ECO:0008006" key="4">
    <source>
        <dbReference type="Google" id="ProtNLM"/>
    </source>
</evidence>
<protein>
    <recommendedName>
        <fullName evidence="4">Integrase</fullName>
    </recommendedName>
</protein>
<gene>
    <name evidence="2" type="ORF">ACFPP9_17190</name>
</gene>
<sequence>FPKSVFVQGKTYGPNRRIIVNEFWKDAQLVGRIFEAAFTAAGLPVCSPHSTRNMIVSLIYSLGLSIAVAKAWSQGLGHNSAHTTLTSYGRLSNEEQEDLVLNSSGKADNRLMSDTEIEKIITMTLARAMKKPSKEDTPGGSDPSA</sequence>
<accession>A0ABW0PZL6</accession>
<evidence type="ECO:0000256" key="1">
    <source>
        <dbReference type="ARBA" id="ARBA00023172"/>
    </source>
</evidence>
<dbReference type="SUPFAM" id="SSF56349">
    <property type="entry name" value="DNA breaking-rejoining enzymes"/>
    <property type="match status" value="1"/>
</dbReference>
<reference evidence="3" key="1">
    <citation type="journal article" date="2019" name="Int. J. Syst. Evol. Microbiol.">
        <title>The Global Catalogue of Microorganisms (GCM) 10K type strain sequencing project: providing services to taxonomists for standard genome sequencing and annotation.</title>
        <authorList>
            <consortium name="The Broad Institute Genomics Platform"/>
            <consortium name="The Broad Institute Genome Sequencing Center for Infectious Disease"/>
            <person name="Wu L."/>
            <person name="Ma J."/>
        </authorList>
    </citation>
    <scope>NUCLEOTIDE SEQUENCE [LARGE SCALE GENOMIC DNA]</scope>
    <source>
        <strain evidence="3">KACC 12633</strain>
    </source>
</reference>
<proteinExistence type="predicted"/>
<dbReference type="Proteomes" id="UP001596150">
    <property type="component" value="Unassembled WGS sequence"/>
</dbReference>
<feature type="non-terminal residue" evidence="2">
    <location>
        <position position="1"/>
    </location>
</feature>
<dbReference type="InterPro" id="IPR013762">
    <property type="entry name" value="Integrase-like_cat_sf"/>
</dbReference>
<evidence type="ECO:0000313" key="3">
    <source>
        <dbReference type="Proteomes" id="UP001596150"/>
    </source>
</evidence>
<dbReference type="Gene3D" id="1.10.443.10">
    <property type="entry name" value="Intergrase catalytic core"/>
    <property type="match status" value="1"/>
</dbReference>
<dbReference type="InterPro" id="IPR011010">
    <property type="entry name" value="DNA_brk_join_enz"/>
</dbReference>
<evidence type="ECO:0000313" key="2">
    <source>
        <dbReference type="EMBL" id="MFC5517519.1"/>
    </source>
</evidence>
<keyword evidence="3" id="KW-1185">Reference proteome</keyword>
<keyword evidence="1" id="KW-0233">DNA recombination</keyword>
<organism evidence="2 3">
    <name type="scientific">Kaistia terrae</name>
    <dbReference type="NCBI Taxonomy" id="537017"/>
    <lineage>
        <taxon>Bacteria</taxon>
        <taxon>Pseudomonadati</taxon>
        <taxon>Pseudomonadota</taxon>
        <taxon>Alphaproteobacteria</taxon>
        <taxon>Hyphomicrobiales</taxon>
        <taxon>Kaistiaceae</taxon>
        <taxon>Kaistia</taxon>
    </lineage>
</organism>
<dbReference type="EMBL" id="JBHSML010000010">
    <property type="protein sequence ID" value="MFC5517519.1"/>
    <property type="molecule type" value="Genomic_DNA"/>
</dbReference>